<sequence length="109" mass="11703">MAAQRPEGQAASALSVGMHSFAPPDRMEGESPLPPPQEETPAKKPRTIAFSVLLKRNKTCQSTHQPAPALPASTHRQPHGRITRIHAQAVAYLTDPTQHLHPGQAPPTA</sequence>
<dbReference type="Proteomes" id="UP001459204">
    <property type="component" value="Unassembled WGS sequence"/>
</dbReference>
<evidence type="ECO:0000313" key="3">
    <source>
        <dbReference type="Proteomes" id="UP001459204"/>
    </source>
</evidence>
<feature type="region of interest" description="Disordered" evidence="1">
    <location>
        <begin position="1"/>
        <end position="45"/>
    </location>
</feature>
<dbReference type="EMBL" id="JBBWWT010000002">
    <property type="protein sequence ID" value="MEL1263682.1"/>
    <property type="molecule type" value="Genomic_DNA"/>
</dbReference>
<feature type="region of interest" description="Disordered" evidence="1">
    <location>
        <begin position="59"/>
        <end position="81"/>
    </location>
</feature>
<name>A0ABU9IXK9_9GAMM</name>
<protein>
    <submittedName>
        <fullName evidence="2">Uncharacterized protein</fullName>
    </submittedName>
</protein>
<gene>
    <name evidence="2" type="ORF">AAD027_04740</name>
</gene>
<organism evidence="2 3">
    <name type="scientific">Pseudoxanthomonas putridarboris</name>
    <dbReference type="NCBI Taxonomy" id="752605"/>
    <lineage>
        <taxon>Bacteria</taxon>
        <taxon>Pseudomonadati</taxon>
        <taxon>Pseudomonadota</taxon>
        <taxon>Gammaproteobacteria</taxon>
        <taxon>Lysobacterales</taxon>
        <taxon>Lysobacteraceae</taxon>
        <taxon>Pseudoxanthomonas</taxon>
    </lineage>
</organism>
<accession>A0ABU9IXK9</accession>
<evidence type="ECO:0000256" key="1">
    <source>
        <dbReference type="SAM" id="MobiDB-lite"/>
    </source>
</evidence>
<proteinExistence type="predicted"/>
<comment type="caution">
    <text evidence="2">The sequence shown here is derived from an EMBL/GenBank/DDBJ whole genome shotgun (WGS) entry which is preliminary data.</text>
</comment>
<keyword evidence="3" id="KW-1185">Reference proteome</keyword>
<reference evidence="2 3" key="1">
    <citation type="submission" date="2024-04" db="EMBL/GenBank/DDBJ databases">
        <title>Draft genome sequence of Pseudoxanthomonas putridarboris WD12.</title>
        <authorList>
            <person name="Oh J."/>
        </authorList>
    </citation>
    <scope>NUCLEOTIDE SEQUENCE [LARGE SCALE GENOMIC DNA]</scope>
    <source>
        <strain evidence="2 3">WD12</strain>
    </source>
</reference>
<evidence type="ECO:0000313" key="2">
    <source>
        <dbReference type="EMBL" id="MEL1263682.1"/>
    </source>
</evidence>